<evidence type="ECO:0000256" key="1">
    <source>
        <dbReference type="SAM" id="SignalP"/>
    </source>
</evidence>
<dbReference type="EMBL" id="CH480827">
    <property type="protein sequence ID" value="EDW44896.1"/>
    <property type="molecule type" value="Genomic_DNA"/>
</dbReference>
<reference evidence="2 3" key="1">
    <citation type="journal article" date="2007" name="Nature">
        <title>Evolution of genes and genomes on the Drosophila phylogeny.</title>
        <authorList>
            <consortium name="Drosophila 12 Genomes Consortium"/>
            <person name="Clark A.G."/>
            <person name="Eisen M.B."/>
            <person name="Smith D.R."/>
            <person name="Bergman C.M."/>
            <person name="Oliver B."/>
            <person name="Markow T.A."/>
            <person name="Kaufman T.C."/>
            <person name="Kellis M."/>
            <person name="Gelbart W."/>
            <person name="Iyer V.N."/>
            <person name="Pollard D.A."/>
            <person name="Sackton T.B."/>
            <person name="Larracuente A.M."/>
            <person name="Singh N.D."/>
            <person name="Abad J.P."/>
            <person name="Abt D.N."/>
            <person name="Adryan B."/>
            <person name="Aguade M."/>
            <person name="Akashi H."/>
            <person name="Anderson W.W."/>
            <person name="Aquadro C.F."/>
            <person name="Ardell D.H."/>
            <person name="Arguello R."/>
            <person name="Artieri C.G."/>
            <person name="Barbash D.A."/>
            <person name="Barker D."/>
            <person name="Barsanti P."/>
            <person name="Batterham P."/>
            <person name="Batzoglou S."/>
            <person name="Begun D."/>
            <person name="Bhutkar A."/>
            <person name="Blanco E."/>
            <person name="Bosak S.A."/>
            <person name="Bradley R.K."/>
            <person name="Brand A.D."/>
            <person name="Brent M.R."/>
            <person name="Brooks A.N."/>
            <person name="Brown R.H."/>
            <person name="Butlin R.K."/>
            <person name="Caggese C."/>
            <person name="Calvi B.R."/>
            <person name="Bernardo de Carvalho A."/>
            <person name="Caspi A."/>
            <person name="Castrezana S."/>
            <person name="Celniker S.E."/>
            <person name="Chang J.L."/>
            <person name="Chapple C."/>
            <person name="Chatterji S."/>
            <person name="Chinwalla A."/>
            <person name="Civetta A."/>
            <person name="Clifton S.W."/>
            <person name="Comeron J.M."/>
            <person name="Costello J.C."/>
            <person name="Coyne J.A."/>
            <person name="Daub J."/>
            <person name="David R.G."/>
            <person name="Delcher A.L."/>
            <person name="Delehaunty K."/>
            <person name="Do C.B."/>
            <person name="Ebling H."/>
            <person name="Edwards K."/>
            <person name="Eickbush T."/>
            <person name="Evans J.D."/>
            <person name="Filipski A."/>
            <person name="Findeiss S."/>
            <person name="Freyhult E."/>
            <person name="Fulton L."/>
            <person name="Fulton R."/>
            <person name="Garcia A.C."/>
            <person name="Gardiner A."/>
            <person name="Garfield D.A."/>
            <person name="Garvin B.E."/>
            <person name="Gibson G."/>
            <person name="Gilbert D."/>
            <person name="Gnerre S."/>
            <person name="Godfrey J."/>
            <person name="Good R."/>
            <person name="Gotea V."/>
            <person name="Gravely B."/>
            <person name="Greenberg A.J."/>
            <person name="Griffiths-Jones S."/>
            <person name="Gross S."/>
            <person name="Guigo R."/>
            <person name="Gustafson E.A."/>
            <person name="Haerty W."/>
            <person name="Hahn M.W."/>
            <person name="Halligan D.L."/>
            <person name="Halpern A.L."/>
            <person name="Halter G.M."/>
            <person name="Han M.V."/>
            <person name="Heger A."/>
            <person name="Hillier L."/>
            <person name="Hinrichs A.S."/>
            <person name="Holmes I."/>
            <person name="Hoskins R.A."/>
            <person name="Hubisz M.J."/>
            <person name="Hultmark D."/>
            <person name="Huntley M.A."/>
            <person name="Jaffe D.B."/>
            <person name="Jagadeeshan S."/>
            <person name="Jeck W.R."/>
            <person name="Johnson J."/>
            <person name="Jones C.D."/>
            <person name="Jordan W.C."/>
            <person name="Karpen G.H."/>
            <person name="Kataoka E."/>
            <person name="Keightley P.D."/>
            <person name="Kheradpour P."/>
            <person name="Kirkness E.F."/>
            <person name="Koerich L.B."/>
            <person name="Kristiansen K."/>
            <person name="Kudrna D."/>
            <person name="Kulathinal R.J."/>
            <person name="Kumar S."/>
            <person name="Kwok R."/>
            <person name="Lander E."/>
            <person name="Langley C.H."/>
            <person name="Lapoint R."/>
            <person name="Lazzaro B.P."/>
            <person name="Lee S.J."/>
            <person name="Levesque L."/>
            <person name="Li R."/>
            <person name="Lin C.F."/>
            <person name="Lin M.F."/>
            <person name="Lindblad-Toh K."/>
            <person name="Llopart A."/>
            <person name="Long M."/>
            <person name="Low L."/>
            <person name="Lozovsky E."/>
            <person name="Lu J."/>
            <person name="Luo M."/>
            <person name="Machado C.A."/>
            <person name="Makalowski W."/>
            <person name="Marzo M."/>
            <person name="Matsuda M."/>
            <person name="Matzkin L."/>
            <person name="McAllister B."/>
            <person name="McBride C.S."/>
            <person name="McKernan B."/>
            <person name="McKernan K."/>
            <person name="Mendez-Lago M."/>
            <person name="Minx P."/>
            <person name="Mollenhauer M.U."/>
            <person name="Montooth K."/>
            <person name="Mount S.M."/>
            <person name="Mu X."/>
            <person name="Myers E."/>
            <person name="Negre B."/>
            <person name="Newfeld S."/>
            <person name="Nielsen R."/>
            <person name="Noor M.A."/>
            <person name="O'Grady P."/>
            <person name="Pachter L."/>
            <person name="Papaceit M."/>
            <person name="Parisi M.J."/>
            <person name="Parisi M."/>
            <person name="Parts L."/>
            <person name="Pedersen J.S."/>
            <person name="Pesole G."/>
            <person name="Phillippy A.M."/>
            <person name="Ponting C.P."/>
            <person name="Pop M."/>
            <person name="Porcelli D."/>
            <person name="Powell J.R."/>
            <person name="Prohaska S."/>
            <person name="Pruitt K."/>
            <person name="Puig M."/>
            <person name="Quesneville H."/>
            <person name="Ram K.R."/>
            <person name="Rand D."/>
            <person name="Rasmussen M.D."/>
            <person name="Reed L.K."/>
            <person name="Reenan R."/>
            <person name="Reily A."/>
            <person name="Remington K.A."/>
            <person name="Rieger T.T."/>
            <person name="Ritchie M.G."/>
            <person name="Robin C."/>
            <person name="Rogers Y.H."/>
            <person name="Rohde C."/>
            <person name="Rozas J."/>
            <person name="Rubenfield M.J."/>
            <person name="Ruiz A."/>
            <person name="Russo S."/>
            <person name="Salzberg S.L."/>
            <person name="Sanchez-Gracia A."/>
            <person name="Saranga D.J."/>
            <person name="Sato H."/>
            <person name="Schaeffer S.W."/>
            <person name="Schatz M.C."/>
            <person name="Schlenke T."/>
            <person name="Schwartz R."/>
            <person name="Segarra C."/>
            <person name="Singh R.S."/>
            <person name="Sirot L."/>
            <person name="Sirota M."/>
            <person name="Sisneros N.B."/>
            <person name="Smith C.D."/>
            <person name="Smith T.F."/>
            <person name="Spieth J."/>
            <person name="Stage D.E."/>
            <person name="Stark A."/>
            <person name="Stephan W."/>
            <person name="Strausberg R.L."/>
            <person name="Strempel S."/>
            <person name="Sturgill D."/>
            <person name="Sutton G."/>
            <person name="Sutton G.G."/>
            <person name="Tao W."/>
            <person name="Teichmann S."/>
            <person name="Tobari Y.N."/>
            <person name="Tomimura Y."/>
            <person name="Tsolas J.M."/>
            <person name="Valente V.L."/>
            <person name="Venter E."/>
            <person name="Venter J.C."/>
            <person name="Vicario S."/>
            <person name="Vieira F.G."/>
            <person name="Vilella A.J."/>
            <person name="Villasante A."/>
            <person name="Walenz B."/>
            <person name="Wang J."/>
            <person name="Wasserman M."/>
            <person name="Watts T."/>
            <person name="Wilson D."/>
            <person name="Wilson R.K."/>
            <person name="Wing R.A."/>
            <person name="Wolfner M.F."/>
            <person name="Wong A."/>
            <person name="Wong G.K."/>
            <person name="Wu C.I."/>
            <person name="Wu G."/>
            <person name="Yamamoto D."/>
            <person name="Yang H.P."/>
            <person name="Yang S.P."/>
            <person name="Yorke J.A."/>
            <person name="Yoshida K."/>
            <person name="Zdobnov E."/>
            <person name="Zhang P."/>
            <person name="Zhang Y."/>
            <person name="Zimin A.V."/>
            <person name="Baldwin J."/>
            <person name="Abdouelleil A."/>
            <person name="Abdulkadir J."/>
            <person name="Abebe A."/>
            <person name="Abera B."/>
            <person name="Abreu J."/>
            <person name="Acer S.C."/>
            <person name="Aftuck L."/>
            <person name="Alexander A."/>
            <person name="An P."/>
            <person name="Anderson E."/>
            <person name="Anderson S."/>
            <person name="Arachi H."/>
            <person name="Azer M."/>
            <person name="Bachantsang P."/>
            <person name="Barry A."/>
            <person name="Bayul T."/>
            <person name="Berlin A."/>
            <person name="Bessette D."/>
            <person name="Bloom T."/>
            <person name="Blye J."/>
            <person name="Boguslavskiy L."/>
            <person name="Bonnet C."/>
            <person name="Boukhgalter B."/>
            <person name="Bourzgui I."/>
            <person name="Brown A."/>
            <person name="Cahill P."/>
            <person name="Channer S."/>
            <person name="Cheshatsang Y."/>
            <person name="Chuda L."/>
            <person name="Citroen M."/>
            <person name="Collymore A."/>
            <person name="Cooke P."/>
            <person name="Costello M."/>
            <person name="D'Aco K."/>
            <person name="Daza R."/>
            <person name="De Haan G."/>
            <person name="DeGray S."/>
            <person name="DeMaso C."/>
            <person name="Dhargay N."/>
            <person name="Dooley K."/>
            <person name="Dooley E."/>
            <person name="Doricent M."/>
            <person name="Dorje P."/>
            <person name="Dorjee K."/>
            <person name="Dupes A."/>
            <person name="Elong R."/>
            <person name="Falk J."/>
            <person name="Farina A."/>
            <person name="Faro S."/>
            <person name="Ferguson D."/>
            <person name="Fisher S."/>
            <person name="Foley C.D."/>
            <person name="Franke A."/>
            <person name="Friedrich D."/>
            <person name="Gadbois L."/>
            <person name="Gearin G."/>
            <person name="Gearin C.R."/>
            <person name="Giannoukos G."/>
            <person name="Goode T."/>
            <person name="Graham J."/>
            <person name="Grandbois E."/>
            <person name="Grewal S."/>
            <person name="Gyaltsen K."/>
            <person name="Hafez N."/>
            <person name="Hagos B."/>
            <person name="Hall J."/>
            <person name="Henson C."/>
            <person name="Hollinger A."/>
            <person name="Honan T."/>
            <person name="Huard M.D."/>
            <person name="Hughes L."/>
            <person name="Hurhula B."/>
            <person name="Husby M.E."/>
            <person name="Kamat A."/>
            <person name="Kanga B."/>
            <person name="Kashin S."/>
            <person name="Khazanovich D."/>
            <person name="Kisner P."/>
            <person name="Lance K."/>
            <person name="Lara M."/>
            <person name="Lee W."/>
            <person name="Lennon N."/>
            <person name="Letendre F."/>
            <person name="LeVine R."/>
            <person name="Lipovsky A."/>
            <person name="Liu X."/>
            <person name="Liu J."/>
            <person name="Liu S."/>
            <person name="Lokyitsang T."/>
            <person name="Lokyitsang Y."/>
            <person name="Lubonja R."/>
            <person name="Lui A."/>
            <person name="MacDonald P."/>
            <person name="Magnisalis V."/>
            <person name="Maru K."/>
            <person name="Matthews C."/>
            <person name="McCusker W."/>
            <person name="McDonough S."/>
            <person name="Mehta T."/>
            <person name="Meldrim J."/>
            <person name="Meneus L."/>
            <person name="Mihai O."/>
            <person name="Mihalev A."/>
            <person name="Mihova T."/>
            <person name="Mittelman R."/>
            <person name="Mlenga V."/>
            <person name="Montmayeur A."/>
            <person name="Mulrain L."/>
            <person name="Navidi A."/>
            <person name="Naylor J."/>
            <person name="Negash T."/>
            <person name="Nguyen T."/>
            <person name="Nguyen N."/>
            <person name="Nicol R."/>
            <person name="Norbu C."/>
            <person name="Norbu N."/>
            <person name="Novod N."/>
            <person name="O'Neill B."/>
            <person name="Osman S."/>
            <person name="Markiewicz E."/>
            <person name="Oyono O.L."/>
            <person name="Patti C."/>
            <person name="Phunkhang P."/>
            <person name="Pierre F."/>
            <person name="Priest M."/>
            <person name="Raghuraman S."/>
            <person name="Rege F."/>
            <person name="Reyes R."/>
            <person name="Rise C."/>
            <person name="Rogov P."/>
            <person name="Ross K."/>
            <person name="Ryan E."/>
            <person name="Settipalli S."/>
            <person name="Shea T."/>
            <person name="Sherpa N."/>
            <person name="Shi L."/>
            <person name="Shih D."/>
            <person name="Sparrow T."/>
            <person name="Spaulding J."/>
            <person name="Stalker J."/>
            <person name="Stange-Thomann N."/>
            <person name="Stavropoulos S."/>
            <person name="Stone C."/>
            <person name="Strader C."/>
            <person name="Tesfaye S."/>
            <person name="Thomson T."/>
            <person name="Thoulutsang Y."/>
            <person name="Thoulutsang D."/>
            <person name="Topham K."/>
            <person name="Topping I."/>
            <person name="Tsamla T."/>
            <person name="Vassiliev H."/>
            <person name="Vo A."/>
            <person name="Wangchuk T."/>
            <person name="Wangdi T."/>
            <person name="Weiand M."/>
            <person name="Wilkinson J."/>
            <person name="Wilson A."/>
            <person name="Yadav S."/>
            <person name="Young G."/>
            <person name="Yu Q."/>
            <person name="Zembek L."/>
            <person name="Zhong D."/>
            <person name="Zimmer A."/>
            <person name="Zwirko Z."/>
            <person name="Jaffe D.B."/>
            <person name="Alvarez P."/>
            <person name="Brockman W."/>
            <person name="Butler J."/>
            <person name="Chin C."/>
            <person name="Gnerre S."/>
            <person name="Grabherr M."/>
            <person name="Kleber M."/>
            <person name="Mauceli E."/>
            <person name="MacCallum I."/>
        </authorList>
    </citation>
    <scope>NUCLEOTIDE SEQUENCE [LARGE SCALE GENOMIC DNA]</scope>
    <source>
        <strain evidence="3">Rob3c / Tucson 14021-0248.25</strain>
    </source>
</reference>
<feature type="chain" id="PRO_5002810432" evidence="1">
    <location>
        <begin position="18"/>
        <end position="111"/>
    </location>
</feature>
<protein>
    <submittedName>
        <fullName evidence="2">GM15449</fullName>
    </submittedName>
</protein>
<evidence type="ECO:0000313" key="3">
    <source>
        <dbReference type="Proteomes" id="UP000001292"/>
    </source>
</evidence>
<feature type="signal peptide" evidence="1">
    <location>
        <begin position="1"/>
        <end position="17"/>
    </location>
</feature>
<evidence type="ECO:0000313" key="2">
    <source>
        <dbReference type="EMBL" id="EDW44896.1"/>
    </source>
</evidence>
<dbReference type="HOGENOM" id="CLU_2160996_0_0_1"/>
<name>B4IBY8_DROSE</name>
<gene>
    <name evidence="2" type="primary">Dsec\GM15449</name>
    <name evidence="2" type="ORF">Dsec_GM15449</name>
</gene>
<keyword evidence="3" id="KW-1185">Reference proteome</keyword>
<organism evidence="3">
    <name type="scientific">Drosophila sechellia</name>
    <name type="common">Fruit fly</name>
    <dbReference type="NCBI Taxonomy" id="7238"/>
    <lineage>
        <taxon>Eukaryota</taxon>
        <taxon>Metazoa</taxon>
        <taxon>Ecdysozoa</taxon>
        <taxon>Arthropoda</taxon>
        <taxon>Hexapoda</taxon>
        <taxon>Insecta</taxon>
        <taxon>Pterygota</taxon>
        <taxon>Neoptera</taxon>
        <taxon>Endopterygota</taxon>
        <taxon>Diptera</taxon>
        <taxon>Brachycera</taxon>
        <taxon>Muscomorpha</taxon>
        <taxon>Ephydroidea</taxon>
        <taxon>Drosophilidae</taxon>
        <taxon>Drosophila</taxon>
        <taxon>Sophophora</taxon>
    </lineage>
</organism>
<accession>B4IBY8</accession>
<dbReference type="Proteomes" id="UP000001292">
    <property type="component" value="Unassembled WGS sequence"/>
</dbReference>
<proteinExistence type="predicted"/>
<dbReference type="AlphaFoldDB" id="B4IBY8"/>
<sequence length="111" mass="11968">MLAIILGLADCLPACLAGWLMMMIFELRSLAMLLEVEFYCHTNITQAVSSGNSNQAQQQQHKSQSPSSVRCFLPTSNIYSNTSAAITTTAASSSSILRFDSNSFQLALAAD</sequence>
<keyword evidence="1" id="KW-0732">Signal</keyword>